<name>A0A553HZC9_9PEZI</name>
<dbReference type="PROSITE" id="PS50850">
    <property type="entry name" value="MFS"/>
    <property type="match status" value="1"/>
</dbReference>
<feature type="transmembrane region" description="Helical" evidence="6">
    <location>
        <begin position="69"/>
        <end position="88"/>
    </location>
</feature>
<evidence type="ECO:0000313" key="8">
    <source>
        <dbReference type="EMBL" id="TRX93299.1"/>
    </source>
</evidence>
<dbReference type="GO" id="GO:0022857">
    <property type="term" value="F:transmembrane transporter activity"/>
    <property type="evidence" value="ECO:0007669"/>
    <property type="project" value="InterPro"/>
</dbReference>
<evidence type="ECO:0000313" key="9">
    <source>
        <dbReference type="Proteomes" id="UP000319160"/>
    </source>
</evidence>
<feature type="transmembrane region" description="Helical" evidence="6">
    <location>
        <begin position="354"/>
        <end position="374"/>
    </location>
</feature>
<keyword evidence="4 6" id="KW-1133">Transmembrane helix</keyword>
<organism evidence="8 9">
    <name type="scientific">Xylaria flabelliformis</name>
    <dbReference type="NCBI Taxonomy" id="2512241"/>
    <lineage>
        <taxon>Eukaryota</taxon>
        <taxon>Fungi</taxon>
        <taxon>Dikarya</taxon>
        <taxon>Ascomycota</taxon>
        <taxon>Pezizomycotina</taxon>
        <taxon>Sordariomycetes</taxon>
        <taxon>Xylariomycetidae</taxon>
        <taxon>Xylariales</taxon>
        <taxon>Xylariaceae</taxon>
        <taxon>Xylaria</taxon>
    </lineage>
</organism>
<dbReference type="OrthoDB" id="440553at2759"/>
<protein>
    <recommendedName>
        <fullName evidence="7">Major facilitator superfamily (MFS) profile domain-containing protein</fullName>
    </recommendedName>
</protein>
<dbReference type="InterPro" id="IPR011701">
    <property type="entry name" value="MFS"/>
</dbReference>
<dbReference type="FunFam" id="1.20.1720.10:FF:000009">
    <property type="entry name" value="MFS multidrug transporter"/>
    <property type="match status" value="1"/>
</dbReference>
<dbReference type="Proteomes" id="UP000319160">
    <property type="component" value="Unassembled WGS sequence"/>
</dbReference>
<evidence type="ECO:0000256" key="3">
    <source>
        <dbReference type="ARBA" id="ARBA00022692"/>
    </source>
</evidence>
<dbReference type="InterPro" id="IPR020846">
    <property type="entry name" value="MFS_dom"/>
</dbReference>
<proteinExistence type="predicted"/>
<keyword evidence="2" id="KW-0813">Transport</keyword>
<feature type="transmembrane region" description="Helical" evidence="6">
    <location>
        <begin position="409"/>
        <end position="428"/>
    </location>
</feature>
<sequence length="543" mass="58650">MEPVPVLVHLEKAPSSLVASHEVASQWQSDINTVVTDVDGSDPAIETSQSELTETLQRHSVYTTWEKRLIVISAAFGVLFAAWSAQIYLPSIDAAAHDLQTSVQQINLTVTAYMIFQSIAPIFVTGYADIMGRRPVYIICFILYIAVSIALALTDTYPSLIVLRSVQSIVISSTQALCQGVVADVSTSAERGQYAALVALPTILGPSLGPVIGGAIATYLGWRSIFWFLAITGAIDLAVLFLFFPETCRYIVGNGSILPTPANRTFLQWLYVRRRVKKQQVDAALPPTPPAEAKLKVHFAWAKSLSALVLLFEKEIFLLSSYGGLLFAGIYAVGTASPTLFTKYYGLNEFQIGLTYLPLAAGSVVAAILVGKGLNWNFNRHARRLGITVDSSRQMDLAKFPIEKARIEILLPPFVLSIVVVAVWGRAIEQQASVAVPIVLIFFLGLGLSGSASVFNALITDIRPEKAAAASASNNILKFLLGAAASAAIQPLISAVGPGPAFAIIAVLNVVLSPCLVIVVRKGMKWRQEIREKEARRANETPL</sequence>
<evidence type="ECO:0000256" key="6">
    <source>
        <dbReference type="SAM" id="Phobius"/>
    </source>
</evidence>
<feature type="domain" description="Major facilitator superfamily (MFS) profile" evidence="7">
    <location>
        <begin position="70"/>
        <end position="524"/>
    </location>
</feature>
<evidence type="ECO:0000256" key="4">
    <source>
        <dbReference type="ARBA" id="ARBA00022989"/>
    </source>
</evidence>
<dbReference type="InterPro" id="IPR036259">
    <property type="entry name" value="MFS_trans_sf"/>
</dbReference>
<dbReference type="GO" id="GO:0005886">
    <property type="term" value="C:plasma membrane"/>
    <property type="evidence" value="ECO:0007669"/>
    <property type="project" value="TreeGrafter"/>
</dbReference>
<evidence type="ECO:0000256" key="1">
    <source>
        <dbReference type="ARBA" id="ARBA00004141"/>
    </source>
</evidence>
<accession>A0A553HZC9</accession>
<reference evidence="9" key="1">
    <citation type="submission" date="2019-06" db="EMBL/GenBank/DDBJ databases">
        <title>Draft genome sequence of the griseofulvin-producing fungus Xylaria cubensis strain G536.</title>
        <authorList>
            <person name="Mead M.E."/>
            <person name="Raja H.A."/>
            <person name="Steenwyk J.L."/>
            <person name="Knowles S.L."/>
            <person name="Oberlies N.H."/>
            <person name="Rokas A."/>
        </authorList>
    </citation>
    <scope>NUCLEOTIDE SEQUENCE [LARGE SCALE GENOMIC DNA]</scope>
    <source>
        <strain evidence="9">G536</strain>
    </source>
</reference>
<feature type="transmembrane region" description="Helical" evidence="6">
    <location>
        <begin position="434"/>
        <end position="455"/>
    </location>
</feature>
<dbReference type="AlphaFoldDB" id="A0A553HZC9"/>
<evidence type="ECO:0000256" key="2">
    <source>
        <dbReference type="ARBA" id="ARBA00022448"/>
    </source>
</evidence>
<dbReference type="Pfam" id="PF07690">
    <property type="entry name" value="MFS_1"/>
    <property type="match status" value="1"/>
</dbReference>
<keyword evidence="3 6" id="KW-0812">Transmembrane</keyword>
<keyword evidence="9" id="KW-1185">Reference proteome</keyword>
<evidence type="ECO:0000259" key="7">
    <source>
        <dbReference type="PROSITE" id="PS50850"/>
    </source>
</evidence>
<feature type="transmembrane region" description="Helical" evidence="6">
    <location>
        <begin position="194"/>
        <end position="219"/>
    </location>
</feature>
<dbReference type="PANTHER" id="PTHR23502:SF51">
    <property type="entry name" value="QUINIDINE RESISTANCE PROTEIN 1-RELATED"/>
    <property type="match status" value="1"/>
</dbReference>
<dbReference type="Gene3D" id="1.20.1250.20">
    <property type="entry name" value="MFS general substrate transporter like domains"/>
    <property type="match status" value="1"/>
</dbReference>
<feature type="transmembrane region" description="Helical" evidence="6">
    <location>
        <begin position="499"/>
        <end position="520"/>
    </location>
</feature>
<comment type="subcellular location">
    <subcellularLocation>
        <location evidence="1">Membrane</location>
        <topology evidence="1">Multi-pass membrane protein</topology>
    </subcellularLocation>
</comment>
<dbReference type="Gene3D" id="1.20.1720.10">
    <property type="entry name" value="Multidrug resistance protein D"/>
    <property type="match status" value="1"/>
</dbReference>
<dbReference type="PANTHER" id="PTHR23502">
    <property type="entry name" value="MAJOR FACILITATOR SUPERFAMILY"/>
    <property type="match status" value="1"/>
</dbReference>
<feature type="transmembrane region" description="Helical" evidence="6">
    <location>
        <begin position="135"/>
        <end position="154"/>
    </location>
</feature>
<dbReference type="SUPFAM" id="SSF103473">
    <property type="entry name" value="MFS general substrate transporter"/>
    <property type="match status" value="1"/>
</dbReference>
<feature type="transmembrane region" description="Helical" evidence="6">
    <location>
        <begin position="476"/>
        <end position="493"/>
    </location>
</feature>
<feature type="transmembrane region" description="Helical" evidence="6">
    <location>
        <begin position="316"/>
        <end position="334"/>
    </location>
</feature>
<feature type="transmembrane region" description="Helical" evidence="6">
    <location>
        <begin position="225"/>
        <end position="244"/>
    </location>
</feature>
<evidence type="ECO:0000256" key="5">
    <source>
        <dbReference type="ARBA" id="ARBA00023136"/>
    </source>
</evidence>
<comment type="caution">
    <text evidence="8">The sequence shown here is derived from an EMBL/GenBank/DDBJ whole genome shotgun (WGS) entry which is preliminary data.</text>
</comment>
<feature type="transmembrane region" description="Helical" evidence="6">
    <location>
        <begin position="160"/>
        <end position="182"/>
    </location>
</feature>
<gene>
    <name evidence="8" type="ORF">FHL15_005878</name>
</gene>
<feature type="transmembrane region" description="Helical" evidence="6">
    <location>
        <begin position="108"/>
        <end position="128"/>
    </location>
</feature>
<dbReference type="EMBL" id="VFLP01000030">
    <property type="protein sequence ID" value="TRX93299.1"/>
    <property type="molecule type" value="Genomic_DNA"/>
</dbReference>
<keyword evidence="5 6" id="KW-0472">Membrane</keyword>
<dbReference type="STRING" id="2512241.A0A553HZC9"/>